<reference evidence="1 2" key="1">
    <citation type="journal article" date="2021" name="Appl. Environ. Microbiol.">
        <title>Genetic linkage and physical mapping for an oyster mushroom Pleurotus cornucopiae and QTL analysis for the trait cap color.</title>
        <authorList>
            <person name="Zhang Y."/>
            <person name="Gao W."/>
            <person name="Sonnenberg A."/>
            <person name="Chen Q."/>
            <person name="Zhang J."/>
            <person name="Huang C."/>
        </authorList>
    </citation>
    <scope>NUCLEOTIDE SEQUENCE [LARGE SCALE GENOMIC DNA]</scope>
    <source>
        <strain evidence="1">CCMSSC00406</strain>
    </source>
</reference>
<keyword evidence="2" id="KW-1185">Reference proteome</keyword>
<dbReference type="EMBL" id="WQMT02000006">
    <property type="protein sequence ID" value="KAG9221830.1"/>
    <property type="molecule type" value="Genomic_DNA"/>
</dbReference>
<sequence length="671" mass="76480">MRRSTVWTMLEESSEVALNYKTLNVFREWPDSNYVLPLDNLDTDYNVAEEIAGYWSGDVETQVEYEETMREALKKMKNLSNIRWEMPEPPQRRLLNALRFNSWNLTSLSFELSHAYNDKTYLDFFQFISHSCRNLKSFSMNLRLGAQDVPVSAFLTKAYWPRLERLTLRTPSCPGFALDHFLQRHRHILYLELERFLDVCYPIGLQELYVWDSVALGVQPAKRLYILALYVHLSSSFDIGPPPYVEYLQYATRLERLVINSEVALQTLIQLTEYTPHLLKLHAIIKLHNNVGTLREVKQLCTNLPRLTHLGYITLINEDPEDATDIVVDIAEAFQKLMFIRVAPSPPCGNMRTAQNGDWYTVRDAAKFLALPHKQLKAARSLRLSEPTPSRQPPMVYRLPTHLESFVPPPSAQVLQSRPWRGALIISGMRASDKGSSQEIRITAVETDGDNRMDLWPQQFFARIVHEQVILQDVQAWVRRNNPPLCTFMADRLRDPNGNTVNQTNFRSLSRILFDSQTVAIASWNTDKIEGAGMIIYPSQNSSALLVGALFLYAPFPDFIMNAAPLSPGIISPSPRHQYPQHVASSSGPYASSSRHHQTSSPQRHATGHPASQSDPTNPGLRHDQYRYIMPRTVPSNYPGSSTSASDPAWSNVKNEDDPAYPSSHTHYPSQ</sequence>
<gene>
    <name evidence="1" type="ORF">CCMSSC00406_0005655</name>
</gene>
<organism evidence="1 2">
    <name type="scientific">Pleurotus cornucopiae</name>
    <name type="common">Cornucopia mushroom</name>
    <dbReference type="NCBI Taxonomy" id="5321"/>
    <lineage>
        <taxon>Eukaryota</taxon>
        <taxon>Fungi</taxon>
        <taxon>Dikarya</taxon>
        <taxon>Basidiomycota</taxon>
        <taxon>Agaricomycotina</taxon>
        <taxon>Agaricomycetes</taxon>
        <taxon>Agaricomycetidae</taxon>
        <taxon>Agaricales</taxon>
        <taxon>Pleurotineae</taxon>
        <taxon>Pleurotaceae</taxon>
        <taxon>Pleurotus</taxon>
    </lineage>
</organism>
<comment type="caution">
    <text evidence="1">The sequence shown here is derived from an EMBL/GenBank/DDBJ whole genome shotgun (WGS) entry which is preliminary data.</text>
</comment>
<protein>
    <submittedName>
        <fullName evidence="1">Uncharacterized protein</fullName>
    </submittedName>
</protein>
<proteinExistence type="predicted"/>
<name>A0ACB7IV24_PLECO</name>
<accession>A0ACB7IV24</accession>
<evidence type="ECO:0000313" key="1">
    <source>
        <dbReference type="EMBL" id="KAG9221830.1"/>
    </source>
</evidence>
<evidence type="ECO:0000313" key="2">
    <source>
        <dbReference type="Proteomes" id="UP000824881"/>
    </source>
</evidence>
<dbReference type="Proteomes" id="UP000824881">
    <property type="component" value="Unassembled WGS sequence"/>
</dbReference>